<dbReference type="WBParaSite" id="TCONS_00007801.p1">
    <property type="protein sequence ID" value="TCONS_00007801.p1"/>
    <property type="gene ID" value="XLOC_005812"/>
</dbReference>
<dbReference type="AlphaFoldDB" id="A0A0K0ENM2"/>
<evidence type="ECO:0000313" key="2">
    <source>
        <dbReference type="WBParaSite" id="SSTP_0001105900.1"/>
    </source>
</evidence>
<dbReference type="WBParaSite" id="SSTP_0001105900.1">
    <property type="protein sequence ID" value="SSTP_0001105900.1"/>
    <property type="gene ID" value="SSTP_0001105900"/>
</dbReference>
<reference evidence="2" key="1">
    <citation type="submission" date="2015-08" db="UniProtKB">
        <authorList>
            <consortium name="WormBaseParasite"/>
        </authorList>
    </citation>
    <scope>IDENTIFICATION</scope>
</reference>
<evidence type="ECO:0000313" key="3">
    <source>
        <dbReference type="WBParaSite" id="TCONS_00007801.p1"/>
    </source>
</evidence>
<proteinExistence type="predicted"/>
<protein>
    <submittedName>
        <fullName evidence="2">DSBA domain-containing protein</fullName>
    </submittedName>
    <submittedName>
        <fullName evidence="3">DSBA-like thioredoxin domain-containing protein</fullName>
    </submittedName>
</protein>
<accession>A0A0K0ENM2</accession>
<dbReference type="Proteomes" id="UP000035681">
    <property type="component" value="Unplaced"/>
</dbReference>
<sequence>MRKLKINYFFEIFHPQSYVGYQLLKKSTSILSNCFNTTAEFFPISWIHFALSKELTLFKNLSQNQRNLLNNELQNVCRSYSLDFNNVNVDREFDEPLKRNHLYYLMMIKKEYPELYPSFIEVFFKKTWESGRQMDKGYLFFKESLNLGVPFKVVDDLVSKTENEKNKVEYILNFNKLCNLKCHNFPVTNFQFPDDPGKEITIDSMMKLVLLHDRIEKDPLNLEKIIEEYCKC</sequence>
<evidence type="ECO:0000313" key="1">
    <source>
        <dbReference type="Proteomes" id="UP000035681"/>
    </source>
</evidence>
<name>A0A0K0ENM2_STRER</name>
<organism evidence="2">
    <name type="scientific">Strongyloides stercoralis</name>
    <name type="common">Threadworm</name>
    <dbReference type="NCBI Taxonomy" id="6248"/>
    <lineage>
        <taxon>Eukaryota</taxon>
        <taxon>Metazoa</taxon>
        <taxon>Ecdysozoa</taxon>
        <taxon>Nematoda</taxon>
        <taxon>Chromadorea</taxon>
        <taxon>Rhabditida</taxon>
        <taxon>Tylenchina</taxon>
        <taxon>Panagrolaimomorpha</taxon>
        <taxon>Strongyloidoidea</taxon>
        <taxon>Strongyloididae</taxon>
        <taxon>Strongyloides</taxon>
    </lineage>
</organism>
<dbReference type="Gene3D" id="3.40.30.10">
    <property type="entry name" value="Glutaredoxin"/>
    <property type="match status" value="1"/>
</dbReference>
<keyword evidence="1" id="KW-1185">Reference proteome</keyword>